<dbReference type="AlphaFoldDB" id="A0A1J5PST8"/>
<reference evidence="2" key="1">
    <citation type="submission" date="2016-10" db="EMBL/GenBank/DDBJ databases">
        <title>Sequence of Gallionella enrichment culture.</title>
        <authorList>
            <person name="Poehlein A."/>
            <person name="Muehling M."/>
            <person name="Daniel R."/>
        </authorList>
    </citation>
    <scope>NUCLEOTIDE SEQUENCE</scope>
</reference>
<dbReference type="InterPro" id="IPR036388">
    <property type="entry name" value="WH-like_DNA-bd_sf"/>
</dbReference>
<dbReference type="SUPFAM" id="SSF46785">
    <property type="entry name" value="Winged helix' DNA-binding domain"/>
    <property type="match status" value="1"/>
</dbReference>
<gene>
    <name evidence="2" type="primary">slyA_16</name>
    <name evidence="2" type="ORF">GALL_444810</name>
</gene>
<comment type="caution">
    <text evidence="2">The sequence shown here is derived from an EMBL/GenBank/DDBJ whole genome shotgun (WGS) entry which is preliminary data.</text>
</comment>
<proteinExistence type="predicted"/>
<organism evidence="2">
    <name type="scientific">mine drainage metagenome</name>
    <dbReference type="NCBI Taxonomy" id="410659"/>
    <lineage>
        <taxon>unclassified sequences</taxon>
        <taxon>metagenomes</taxon>
        <taxon>ecological metagenomes</taxon>
    </lineage>
</organism>
<feature type="domain" description="HTH marR-type" evidence="1">
    <location>
        <begin position="1"/>
        <end position="147"/>
    </location>
</feature>
<evidence type="ECO:0000259" key="1">
    <source>
        <dbReference type="PROSITE" id="PS50995"/>
    </source>
</evidence>
<dbReference type="Gene3D" id="1.10.10.10">
    <property type="entry name" value="Winged helix-like DNA-binding domain superfamily/Winged helix DNA-binding domain"/>
    <property type="match status" value="1"/>
</dbReference>
<name>A0A1J5PST8_9ZZZZ</name>
<dbReference type="EMBL" id="MLJW01002705">
    <property type="protein sequence ID" value="OIQ73880.1"/>
    <property type="molecule type" value="Genomic_DNA"/>
</dbReference>
<dbReference type="GO" id="GO:0006950">
    <property type="term" value="P:response to stress"/>
    <property type="evidence" value="ECO:0007669"/>
    <property type="project" value="TreeGrafter"/>
</dbReference>
<dbReference type="SMART" id="SM00347">
    <property type="entry name" value="HTH_MARR"/>
    <property type="match status" value="1"/>
</dbReference>
<dbReference type="Pfam" id="PF01047">
    <property type="entry name" value="MarR"/>
    <property type="match status" value="1"/>
</dbReference>
<dbReference type="InterPro" id="IPR036390">
    <property type="entry name" value="WH_DNA-bd_sf"/>
</dbReference>
<dbReference type="PANTHER" id="PTHR33164:SF99">
    <property type="entry name" value="MARR FAMILY REGULATORY PROTEIN"/>
    <property type="match status" value="1"/>
</dbReference>
<dbReference type="InterPro" id="IPR000835">
    <property type="entry name" value="HTH_MarR-typ"/>
</dbReference>
<sequence length="187" mass="19939">MDGLQRDERVAIARLHALLELLPTALDRVLAPTGLTSFEFTLLEALYESDGGRLRLTALASRTNATLPRLSRVVTALERKGLVARVACEEDARATNAVLTATGERSYHESRPVYDGAVRHMILDGLGEDGASHLAELTYAILDRLDPDHHLAVTADGACPADPAPDIPAHDTLACPADPASSVAATR</sequence>
<evidence type="ECO:0000313" key="2">
    <source>
        <dbReference type="EMBL" id="OIQ73880.1"/>
    </source>
</evidence>
<dbReference type="PANTHER" id="PTHR33164">
    <property type="entry name" value="TRANSCRIPTIONAL REGULATOR, MARR FAMILY"/>
    <property type="match status" value="1"/>
</dbReference>
<dbReference type="GO" id="GO:0003700">
    <property type="term" value="F:DNA-binding transcription factor activity"/>
    <property type="evidence" value="ECO:0007669"/>
    <property type="project" value="InterPro"/>
</dbReference>
<protein>
    <submittedName>
        <fullName evidence="2">Transcriptional regulator SlyA</fullName>
    </submittedName>
</protein>
<accession>A0A1J5PST8</accession>
<dbReference type="PROSITE" id="PS50995">
    <property type="entry name" value="HTH_MARR_2"/>
    <property type="match status" value="1"/>
</dbReference>
<dbReference type="InterPro" id="IPR039422">
    <property type="entry name" value="MarR/SlyA-like"/>
</dbReference>